<dbReference type="InterPro" id="IPR051790">
    <property type="entry name" value="Cytochrome_c-biogenesis_DsbD"/>
</dbReference>
<evidence type="ECO:0000256" key="1">
    <source>
        <dbReference type="ARBA" id="ARBA00004141"/>
    </source>
</evidence>
<feature type="transmembrane region" description="Helical" evidence="6">
    <location>
        <begin position="214"/>
        <end position="239"/>
    </location>
</feature>
<dbReference type="Proteomes" id="UP000065807">
    <property type="component" value="Chromosome"/>
</dbReference>
<feature type="domain" description="Cytochrome C biogenesis protein transmembrane" evidence="7">
    <location>
        <begin position="8"/>
        <end position="210"/>
    </location>
</feature>
<dbReference type="Pfam" id="PF02683">
    <property type="entry name" value="DsbD_TM"/>
    <property type="match status" value="1"/>
</dbReference>
<name>A0A0K2SP94_LIMPI</name>
<dbReference type="GO" id="GO:0017004">
    <property type="term" value="P:cytochrome complex assembly"/>
    <property type="evidence" value="ECO:0007669"/>
    <property type="project" value="InterPro"/>
</dbReference>
<evidence type="ECO:0000259" key="7">
    <source>
        <dbReference type="Pfam" id="PF02683"/>
    </source>
</evidence>
<dbReference type="PANTHER" id="PTHR31272:SF4">
    <property type="entry name" value="CYTOCHROME C-TYPE BIOGENESIS PROTEIN HI_1454-RELATED"/>
    <property type="match status" value="1"/>
</dbReference>
<dbReference type="EMBL" id="AP014924">
    <property type="protein sequence ID" value="BAS28958.1"/>
    <property type="molecule type" value="Genomic_DNA"/>
</dbReference>
<evidence type="ECO:0000256" key="5">
    <source>
        <dbReference type="ARBA" id="ARBA00023136"/>
    </source>
</evidence>
<keyword evidence="5 6" id="KW-0472">Membrane</keyword>
<dbReference type="PANTHER" id="PTHR31272">
    <property type="entry name" value="CYTOCHROME C-TYPE BIOGENESIS PROTEIN HI_1454-RELATED"/>
    <property type="match status" value="1"/>
</dbReference>
<feature type="transmembrane region" description="Helical" evidence="6">
    <location>
        <begin position="57"/>
        <end position="77"/>
    </location>
</feature>
<dbReference type="RefSeq" id="WP_068140063.1">
    <property type="nucleotide sequence ID" value="NZ_AP014924.1"/>
</dbReference>
<keyword evidence="4 6" id="KW-1133">Transmembrane helix</keyword>
<evidence type="ECO:0000256" key="3">
    <source>
        <dbReference type="ARBA" id="ARBA00022692"/>
    </source>
</evidence>
<dbReference type="GO" id="GO:0016020">
    <property type="term" value="C:membrane"/>
    <property type="evidence" value="ECO:0007669"/>
    <property type="project" value="UniProtKB-SubCell"/>
</dbReference>
<reference evidence="9" key="1">
    <citation type="submission" date="2015-07" db="EMBL/GenBank/DDBJ databases">
        <title>Complete genome sequence and phylogenetic analysis of Limnochorda pilosa.</title>
        <authorList>
            <person name="Watanabe M."/>
            <person name="Kojima H."/>
            <person name="Fukui M."/>
        </authorList>
    </citation>
    <scope>NUCLEOTIDE SEQUENCE [LARGE SCALE GENOMIC DNA]</scope>
    <source>
        <strain evidence="9">HC45</strain>
    </source>
</reference>
<keyword evidence="9" id="KW-1185">Reference proteome</keyword>
<evidence type="ECO:0000256" key="2">
    <source>
        <dbReference type="ARBA" id="ARBA00006143"/>
    </source>
</evidence>
<keyword evidence="3 6" id="KW-0812">Transmembrane</keyword>
<dbReference type="OrthoDB" id="9809733at2"/>
<feature type="transmembrane region" description="Helical" evidence="6">
    <location>
        <begin position="167"/>
        <end position="193"/>
    </location>
</feature>
<accession>A0A0K2SP94</accession>
<organism evidence="8 9">
    <name type="scientific">Limnochorda pilosa</name>
    <dbReference type="NCBI Taxonomy" id="1555112"/>
    <lineage>
        <taxon>Bacteria</taxon>
        <taxon>Bacillati</taxon>
        <taxon>Bacillota</taxon>
        <taxon>Limnochordia</taxon>
        <taxon>Limnochordales</taxon>
        <taxon>Limnochordaceae</taxon>
        <taxon>Limnochorda</taxon>
    </lineage>
</organism>
<dbReference type="InterPro" id="IPR003834">
    <property type="entry name" value="Cyt_c_assmbl_TM_dom"/>
</dbReference>
<evidence type="ECO:0000256" key="6">
    <source>
        <dbReference type="SAM" id="Phobius"/>
    </source>
</evidence>
<dbReference type="PATRIC" id="fig|1555112.3.peg.3177"/>
<evidence type="ECO:0000313" key="8">
    <source>
        <dbReference type="EMBL" id="BAS28958.1"/>
    </source>
</evidence>
<dbReference type="AlphaFoldDB" id="A0A0K2SP94"/>
<dbReference type="STRING" id="1555112.LIP_3130"/>
<reference evidence="9" key="2">
    <citation type="journal article" date="2016" name="Int. J. Syst. Evol. Microbiol.">
        <title>Complete genome sequence and cell structure of Limnochorda pilosa, a Gram-negative spore-former within the phylum Firmicutes.</title>
        <authorList>
            <person name="Watanabe M."/>
            <person name="Kojima H."/>
            <person name="Fukui M."/>
        </authorList>
    </citation>
    <scope>NUCLEOTIDE SEQUENCE [LARGE SCALE GENOMIC DNA]</scope>
    <source>
        <strain evidence="9">HC45</strain>
    </source>
</reference>
<feature type="transmembrane region" description="Helical" evidence="6">
    <location>
        <begin position="6"/>
        <end position="36"/>
    </location>
</feature>
<proteinExistence type="inferred from homology"/>
<sequence length="243" mass="25896">MPGTEVGVAIAFLAGAASIVSPCVIALIPAYVSYLSGLSLSELSAHPGEGGAPRRRVMAGALLFVLGFTVVFVAFGATATALGRSLLLYQDLLRRLAGVLVVLFGIYLTGLVRIPFLEQERRLDLGRMPRGLAGAFPVGMAFAAGWTPCVGPALASILFLAGTQQTLWQGVGLLLVYSLGMALPFLAMALFIGRFQKWLPRLARQGRWISLTSGALVALVGVLLYTNAFFRLAGLFNYYQWGL</sequence>
<evidence type="ECO:0000256" key="4">
    <source>
        <dbReference type="ARBA" id="ARBA00022989"/>
    </source>
</evidence>
<protein>
    <submittedName>
        <fullName evidence="8">Cytochrome C biogenesis protein</fullName>
    </submittedName>
</protein>
<evidence type="ECO:0000313" key="9">
    <source>
        <dbReference type="Proteomes" id="UP000065807"/>
    </source>
</evidence>
<dbReference type="KEGG" id="lpil:LIP_3130"/>
<gene>
    <name evidence="8" type="ORF">LIP_3130</name>
</gene>
<feature type="transmembrane region" description="Helical" evidence="6">
    <location>
        <begin position="138"/>
        <end position="161"/>
    </location>
</feature>
<comment type="similarity">
    <text evidence="2">Belongs to the DsbD family.</text>
</comment>
<feature type="transmembrane region" description="Helical" evidence="6">
    <location>
        <begin position="97"/>
        <end position="117"/>
    </location>
</feature>
<comment type="subcellular location">
    <subcellularLocation>
        <location evidence="1">Membrane</location>
        <topology evidence="1">Multi-pass membrane protein</topology>
    </subcellularLocation>
</comment>